<evidence type="ECO:0000256" key="9">
    <source>
        <dbReference type="RuleBase" id="RU363032"/>
    </source>
</evidence>
<evidence type="ECO:0000256" key="6">
    <source>
        <dbReference type="ARBA" id="ARBA00022989"/>
    </source>
</evidence>
<dbReference type="AlphaFoldDB" id="A0A2T5ID75"/>
<feature type="domain" description="ABC transmembrane type-1" evidence="10">
    <location>
        <begin position="187"/>
        <end position="407"/>
    </location>
</feature>
<keyword evidence="2 9" id="KW-0813">Transport</keyword>
<evidence type="ECO:0000313" key="12">
    <source>
        <dbReference type="Proteomes" id="UP000244161"/>
    </source>
</evidence>
<dbReference type="PANTHER" id="PTHR47314">
    <property type="entry name" value="MALTOSE/MALTODEXTRIN TRANSPORT SYSTEM PERMEASE PROTEIN MALF"/>
    <property type="match status" value="1"/>
</dbReference>
<comment type="similarity">
    <text evidence="9">Belongs to the binding-protein-dependent transport system permease family.</text>
</comment>
<feature type="transmembrane region" description="Helical" evidence="9">
    <location>
        <begin position="122"/>
        <end position="149"/>
    </location>
</feature>
<evidence type="ECO:0000256" key="7">
    <source>
        <dbReference type="ARBA" id="ARBA00023136"/>
    </source>
</evidence>
<evidence type="ECO:0000256" key="2">
    <source>
        <dbReference type="ARBA" id="ARBA00022448"/>
    </source>
</evidence>
<dbReference type="PANTHER" id="PTHR47314:SF2">
    <property type="entry name" value="GALACTOOLIGOSACCHARIDES TRANSPORT SYSTEM PERMEASE PROTEIN GANP"/>
    <property type="match status" value="1"/>
</dbReference>
<dbReference type="PROSITE" id="PS50928">
    <property type="entry name" value="ABC_TM1"/>
    <property type="match status" value="1"/>
</dbReference>
<dbReference type="CDD" id="cd06261">
    <property type="entry name" value="TM_PBP2"/>
    <property type="match status" value="1"/>
</dbReference>
<dbReference type="InterPro" id="IPR000515">
    <property type="entry name" value="MetI-like"/>
</dbReference>
<feature type="transmembrane region" description="Helical" evidence="9">
    <location>
        <begin position="277"/>
        <end position="299"/>
    </location>
</feature>
<evidence type="ECO:0000256" key="4">
    <source>
        <dbReference type="ARBA" id="ARBA00022597"/>
    </source>
</evidence>
<keyword evidence="7 9" id="KW-0472">Membrane</keyword>
<dbReference type="InterPro" id="IPR035906">
    <property type="entry name" value="MetI-like_sf"/>
</dbReference>
<evidence type="ECO:0000259" key="10">
    <source>
        <dbReference type="PROSITE" id="PS50928"/>
    </source>
</evidence>
<dbReference type="FunFam" id="1.10.3720.10:FF:000036">
    <property type="entry name" value="Maltodextrin ABC transporter, permease protein"/>
    <property type="match status" value="1"/>
</dbReference>
<evidence type="ECO:0000256" key="3">
    <source>
        <dbReference type="ARBA" id="ARBA00022475"/>
    </source>
</evidence>
<dbReference type="SUPFAM" id="SSF160964">
    <property type="entry name" value="MalF N-terminal region-like"/>
    <property type="match status" value="1"/>
</dbReference>
<feature type="transmembrane region" description="Helical" evidence="9">
    <location>
        <begin position="191"/>
        <end position="213"/>
    </location>
</feature>
<dbReference type="Proteomes" id="UP000244161">
    <property type="component" value="Unassembled WGS sequence"/>
</dbReference>
<dbReference type="RefSeq" id="WP_108033461.1">
    <property type="nucleotide sequence ID" value="NZ_QAOM01000020.1"/>
</dbReference>
<comment type="caution">
    <text evidence="11">The sequence shown here is derived from an EMBL/GenBank/DDBJ whole genome shotgun (WGS) entry which is preliminary data.</text>
</comment>
<evidence type="ECO:0000313" key="11">
    <source>
        <dbReference type="EMBL" id="PTQ81770.1"/>
    </source>
</evidence>
<keyword evidence="3" id="KW-1003">Cell membrane</keyword>
<feature type="transmembrane region" description="Helical" evidence="9">
    <location>
        <begin position="225"/>
        <end position="246"/>
    </location>
</feature>
<dbReference type="OrthoDB" id="9778687at2"/>
<dbReference type="GO" id="GO:0042956">
    <property type="term" value="P:maltodextrin transmembrane transport"/>
    <property type="evidence" value="ECO:0007669"/>
    <property type="project" value="TreeGrafter"/>
</dbReference>
<evidence type="ECO:0000256" key="1">
    <source>
        <dbReference type="ARBA" id="ARBA00004651"/>
    </source>
</evidence>
<feature type="transmembrane region" description="Helical" evidence="9">
    <location>
        <begin position="27"/>
        <end position="53"/>
    </location>
</feature>
<protein>
    <recommendedName>
        <fullName evidence="8">Maltodextrin transport system permease protein MalC</fullName>
    </recommendedName>
</protein>
<feature type="transmembrane region" description="Helical" evidence="9">
    <location>
        <begin position="65"/>
        <end position="87"/>
    </location>
</feature>
<feature type="transmembrane region" description="Helical" evidence="9">
    <location>
        <begin position="252"/>
        <end position="270"/>
    </location>
</feature>
<feature type="transmembrane region" description="Helical" evidence="9">
    <location>
        <begin position="386"/>
        <end position="406"/>
    </location>
</feature>
<keyword evidence="12" id="KW-1185">Reference proteome</keyword>
<evidence type="ECO:0000256" key="5">
    <source>
        <dbReference type="ARBA" id="ARBA00022692"/>
    </source>
</evidence>
<organism evidence="11 12">
    <name type="scientific">Trichococcus patagoniensis</name>
    <dbReference type="NCBI Taxonomy" id="382641"/>
    <lineage>
        <taxon>Bacteria</taxon>
        <taxon>Bacillati</taxon>
        <taxon>Bacillota</taxon>
        <taxon>Bacilli</taxon>
        <taxon>Lactobacillales</taxon>
        <taxon>Carnobacteriaceae</taxon>
        <taxon>Trichococcus</taxon>
    </lineage>
</organism>
<proteinExistence type="inferred from homology"/>
<keyword evidence="6 9" id="KW-1133">Transmembrane helix</keyword>
<name>A0A2T5ID75_9LACT</name>
<keyword evidence="4" id="KW-0762">Sugar transport</keyword>
<dbReference type="GO" id="GO:0015423">
    <property type="term" value="F:ABC-type maltose transporter activity"/>
    <property type="evidence" value="ECO:0007669"/>
    <property type="project" value="TreeGrafter"/>
</dbReference>
<gene>
    <name evidence="11" type="ORF">C8U37_1205</name>
</gene>
<dbReference type="GO" id="GO:1990060">
    <property type="term" value="C:maltose transport complex"/>
    <property type="evidence" value="ECO:0007669"/>
    <property type="project" value="TreeGrafter"/>
</dbReference>
<dbReference type="Gene3D" id="1.10.3720.10">
    <property type="entry name" value="MetI-like"/>
    <property type="match status" value="1"/>
</dbReference>
<dbReference type="SUPFAM" id="SSF161098">
    <property type="entry name" value="MetI-like"/>
    <property type="match status" value="1"/>
</dbReference>
<reference evidence="11 12" key="1">
    <citation type="submission" date="2018-04" db="EMBL/GenBank/DDBJ databases">
        <title>Genomic Encyclopedia of Archaeal and Bacterial Type Strains, Phase II (KMG-II): from individual species to whole genera.</title>
        <authorList>
            <person name="Goeker M."/>
        </authorList>
    </citation>
    <scope>NUCLEOTIDE SEQUENCE [LARGE SCALE GENOMIC DNA]</scope>
    <source>
        <strain evidence="11 12">DSM 18806</strain>
    </source>
</reference>
<comment type="subcellular location">
    <subcellularLocation>
        <location evidence="1 9">Cell membrane</location>
        <topology evidence="1 9">Multi-pass membrane protein</topology>
    </subcellularLocation>
</comment>
<accession>A0A2T5ID75</accession>
<evidence type="ECO:0000256" key="8">
    <source>
        <dbReference type="ARBA" id="ARBA00074292"/>
    </source>
</evidence>
<dbReference type="Pfam" id="PF00528">
    <property type="entry name" value="BPD_transp_1"/>
    <property type="match status" value="1"/>
</dbReference>
<keyword evidence="5 9" id="KW-0812">Transmembrane</keyword>
<sequence>MKHSKTAAVLSLLPGGGQFYNKQWLKGLLYLVVTVSFAFAFGDLLNMGLWGITTLGEQIPRDNSVFLLAEGILAIIILFFGVTLYYLNIRDAYKNGERRDLQLPVTSLKESYFNLVEQGYPYLISGPAILLLVFAVIFPIMFSFALAFTNYDLYHSPPAHLFDWVGFKTFANIFTVDIWRSTFFDVLGWTVVWTLLASTLQITIGVFLAILVNQKDLKLKRFIRTVFVLPWAVPGFVTILVFAGMFNDSFGAINNDILAFFSISPIPWMTDALWTRVALIMIQGWLGFPYIFIVTTGILQSIPEDLYEAAVIDGATSWDKFMNITLPVILTSMAPTLITQYTFNFNNFNIIYLFNGGGPATPGSTAGGTDILVSWIYKLTMQSSQYALAAALTILLSIFVIAIAMWQFRKSNSFNQEGR</sequence>
<dbReference type="EMBL" id="QAOM01000020">
    <property type="protein sequence ID" value="PTQ81770.1"/>
    <property type="molecule type" value="Genomic_DNA"/>
</dbReference>